<gene>
    <name evidence="1" type="ORF">FN846DRAFT_1008946</name>
</gene>
<proteinExistence type="predicted"/>
<sequence>MSDAFTRLSFDSTLIPPPPGVQRVQTWQTPTFLPPPPELPLSLPPVSDPGLLLSLPQVPASELPLSLPLVPAPRLSLSLPPFPTPRLQLSLPRASLLPAPGLPLSLPAASLHSSPSVPCSPFPWPAKCLVSDCQYSVKLGSQSVKENMIRHMRKMRAEEKRAPHAPQPHLNLNDASFGYKPRISQQELECLSVEERDKRRKDIRNHHQRRRRELSKEKAKEQAAAYGDVTYWRRFDKTAEYSRMAATKRRLEENYKFLPTDMLLASDEMGGLFCFYLHFSLFVTVPEDLDERPNGVAALIGRLRAAYPGEDGETFRTVGTVYFVIESAEHVSNVNYQRSDALACIAKPHCQRMFRDWESVLRDPALWAGNVRDLRVSTVEQLTADIASFCPALRRNR</sequence>
<protein>
    <submittedName>
        <fullName evidence="1">Uncharacterized protein</fullName>
    </submittedName>
</protein>
<dbReference type="InParanoid" id="A0A5J5ECL1"/>
<accession>A0A5J5ECL1</accession>
<organism evidence="1 2">
    <name type="scientific">Sphaerosporella brunnea</name>
    <dbReference type="NCBI Taxonomy" id="1250544"/>
    <lineage>
        <taxon>Eukaryota</taxon>
        <taxon>Fungi</taxon>
        <taxon>Dikarya</taxon>
        <taxon>Ascomycota</taxon>
        <taxon>Pezizomycotina</taxon>
        <taxon>Pezizomycetes</taxon>
        <taxon>Pezizales</taxon>
        <taxon>Pyronemataceae</taxon>
        <taxon>Sphaerosporella</taxon>
    </lineage>
</organism>
<keyword evidence="2" id="KW-1185">Reference proteome</keyword>
<evidence type="ECO:0000313" key="2">
    <source>
        <dbReference type="Proteomes" id="UP000326924"/>
    </source>
</evidence>
<dbReference type="AlphaFoldDB" id="A0A5J5ECL1"/>
<comment type="caution">
    <text evidence="1">The sequence shown here is derived from an EMBL/GenBank/DDBJ whole genome shotgun (WGS) entry which is preliminary data.</text>
</comment>
<dbReference type="Proteomes" id="UP000326924">
    <property type="component" value="Unassembled WGS sequence"/>
</dbReference>
<evidence type="ECO:0000313" key="1">
    <source>
        <dbReference type="EMBL" id="KAA8892837.1"/>
    </source>
</evidence>
<dbReference type="EMBL" id="VXIS01000571">
    <property type="protein sequence ID" value="KAA8892837.1"/>
    <property type="molecule type" value="Genomic_DNA"/>
</dbReference>
<reference evidence="1 2" key="1">
    <citation type="submission" date="2019-09" db="EMBL/GenBank/DDBJ databases">
        <title>Draft genome of the ectomycorrhizal ascomycete Sphaerosporella brunnea.</title>
        <authorList>
            <consortium name="DOE Joint Genome Institute"/>
            <person name="Benucci G.M."/>
            <person name="Marozzi G."/>
            <person name="Antonielli L."/>
            <person name="Sanchez S."/>
            <person name="Marco P."/>
            <person name="Wang X."/>
            <person name="Falini L.B."/>
            <person name="Barry K."/>
            <person name="Haridas S."/>
            <person name="Lipzen A."/>
            <person name="Labutti K."/>
            <person name="Grigoriev I.V."/>
            <person name="Murat C."/>
            <person name="Martin F."/>
            <person name="Albertini E."/>
            <person name="Donnini D."/>
            <person name="Bonito G."/>
        </authorList>
    </citation>
    <scope>NUCLEOTIDE SEQUENCE [LARGE SCALE GENOMIC DNA]</scope>
    <source>
        <strain evidence="1 2">Sb_GMNB300</strain>
    </source>
</reference>
<name>A0A5J5ECL1_9PEZI</name>